<protein>
    <submittedName>
        <fullName evidence="1">Uncharacterized protein</fullName>
    </submittedName>
</protein>
<dbReference type="EMBL" id="AP018129">
    <property type="protein sequence ID" value="BCB92370.1"/>
    <property type="molecule type" value="Genomic_DNA"/>
</dbReference>
<keyword evidence="1" id="KW-0934">Plastid</keyword>
<sequence length="42" mass="5044">MILLKKKVFTNLLVTPFHISYFLVDLDSSLYIVYHELESYSY</sequence>
<keyword evidence="1" id="KW-0150">Chloroplast</keyword>
<evidence type="ECO:0000313" key="1">
    <source>
        <dbReference type="EMBL" id="BCB92370.1"/>
    </source>
</evidence>
<accession>A0A6F8Z1G6</accession>
<dbReference type="AlphaFoldDB" id="A0A6F8Z1G6"/>
<reference evidence="1" key="1">
    <citation type="journal article" date="2020" name="Mar. Biotechnol.">
        <title>In Silico Analysis of ACE Inhibitory Peptides from Chloroplast Proteins of Red Alga Grateloupia asiatica.</title>
        <authorList>
            <person name="Sumikawa K."/>
            <person name="Takei K."/>
            <person name="Kumagai Y."/>
            <person name="Shimizu T."/>
            <person name="Yasui H."/>
            <person name="Kishimura H."/>
        </authorList>
    </citation>
    <scope>NUCLEOTIDE SEQUENCE</scope>
</reference>
<name>A0A6F8Z1G6_9FLOR</name>
<geneLocation type="chloroplast" evidence="1"/>
<organism evidence="1">
    <name type="scientific">Grateloupia asiatica</name>
    <dbReference type="NCBI Taxonomy" id="151735"/>
    <lineage>
        <taxon>Eukaryota</taxon>
        <taxon>Rhodophyta</taxon>
        <taxon>Florideophyceae</taxon>
        <taxon>Rhodymeniophycidae</taxon>
        <taxon>Halymeniales</taxon>
        <taxon>Halymeniaceae</taxon>
        <taxon>Grateloupia</taxon>
    </lineage>
</organism>
<gene>
    <name evidence="1" type="primary">orf14</name>
</gene>
<proteinExistence type="predicted"/>